<proteinExistence type="predicted"/>
<protein>
    <submittedName>
        <fullName evidence="2">Uncharacterized protein</fullName>
    </submittedName>
</protein>
<reference evidence="2" key="1">
    <citation type="submission" date="2014-09" db="EMBL/GenBank/DDBJ databases">
        <authorList>
            <person name="Magalhaes I.L.F."/>
            <person name="Oliveira U."/>
            <person name="Santos F.R."/>
            <person name="Vidigal T.H.D.A."/>
            <person name="Brescovit A.D."/>
            <person name="Santos A.J."/>
        </authorList>
    </citation>
    <scope>NUCLEOTIDE SEQUENCE</scope>
    <source>
        <tissue evidence="2">Shoot tissue taken approximately 20 cm above the soil surface</tissue>
    </source>
</reference>
<name>A0A0A9DQ04_ARUDO</name>
<dbReference type="AlphaFoldDB" id="A0A0A9DQ04"/>
<reference evidence="2" key="2">
    <citation type="journal article" date="2015" name="Data Brief">
        <title>Shoot transcriptome of the giant reed, Arundo donax.</title>
        <authorList>
            <person name="Barrero R.A."/>
            <person name="Guerrero F.D."/>
            <person name="Moolhuijzen P."/>
            <person name="Goolsby J.A."/>
            <person name="Tidwell J."/>
            <person name="Bellgard S.E."/>
            <person name="Bellgard M.I."/>
        </authorList>
    </citation>
    <scope>NUCLEOTIDE SEQUENCE</scope>
    <source>
        <tissue evidence="2">Shoot tissue taken approximately 20 cm above the soil surface</tissue>
    </source>
</reference>
<evidence type="ECO:0000313" key="2">
    <source>
        <dbReference type="EMBL" id="JAD89891.1"/>
    </source>
</evidence>
<accession>A0A0A9DQ04</accession>
<organism evidence="2">
    <name type="scientific">Arundo donax</name>
    <name type="common">Giant reed</name>
    <name type="synonym">Donax arundinaceus</name>
    <dbReference type="NCBI Taxonomy" id="35708"/>
    <lineage>
        <taxon>Eukaryota</taxon>
        <taxon>Viridiplantae</taxon>
        <taxon>Streptophyta</taxon>
        <taxon>Embryophyta</taxon>
        <taxon>Tracheophyta</taxon>
        <taxon>Spermatophyta</taxon>
        <taxon>Magnoliopsida</taxon>
        <taxon>Liliopsida</taxon>
        <taxon>Poales</taxon>
        <taxon>Poaceae</taxon>
        <taxon>PACMAD clade</taxon>
        <taxon>Arundinoideae</taxon>
        <taxon>Arundineae</taxon>
        <taxon>Arundo</taxon>
    </lineage>
</organism>
<dbReference type="EMBL" id="GBRH01208004">
    <property type="protein sequence ID" value="JAD89891.1"/>
    <property type="molecule type" value="Transcribed_RNA"/>
</dbReference>
<sequence length="60" mass="6846">MLTHPGQVHYTITVLKFHKDSENNITGRQRKTSYPRQSEEPAVPATPPPQKQKIFNTPCT</sequence>
<evidence type="ECO:0000256" key="1">
    <source>
        <dbReference type="SAM" id="MobiDB-lite"/>
    </source>
</evidence>
<feature type="region of interest" description="Disordered" evidence="1">
    <location>
        <begin position="21"/>
        <end position="60"/>
    </location>
</feature>